<dbReference type="Pfam" id="PF02631">
    <property type="entry name" value="RecX_HTH2"/>
    <property type="match status" value="1"/>
</dbReference>
<dbReference type="EMBL" id="NFIE01000005">
    <property type="protein sequence ID" value="OUN89183.1"/>
    <property type="molecule type" value="Genomic_DNA"/>
</dbReference>
<dbReference type="OrthoDB" id="3192133at2"/>
<evidence type="ECO:0000313" key="6">
    <source>
        <dbReference type="EMBL" id="OUN89183.1"/>
    </source>
</evidence>
<dbReference type="InterPro" id="IPR053924">
    <property type="entry name" value="RecX_HTH_2nd"/>
</dbReference>
<dbReference type="PANTHER" id="PTHR33602">
    <property type="entry name" value="REGULATORY PROTEIN RECX FAMILY PROTEIN"/>
    <property type="match status" value="1"/>
</dbReference>
<evidence type="ECO:0000256" key="4">
    <source>
        <dbReference type="ARBA" id="ARBA00022490"/>
    </source>
</evidence>
<evidence type="ECO:0000256" key="3">
    <source>
        <dbReference type="ARBA" id="ARBA00018111"/>
    </source>
</evidence>
<dbReference type="InterPro" id="IPR003783">
    <property type="entry name" value="Regulatory_RecX"/>
</dbReference>
<evidence type="ECO:0000256" key="2">
    <source>
        <dbReference type="ARBA" id="ARBA00009695"/>
    </source>
</evidence>
<evidence type="ECO:0000256" key="1">
    <source>
        <dbReference type="ARBA" id="ARBA00004496"/>
    </source>
</evidence>
<dbReference type="AlphaFoldDB" id="A0A1Y3XUE9"/>
<dbReference type="GO" id="GO:0005737">
    <property type="term" value="C:cytoplasm"/>
    <property type="evidence" value="ECO:0007669"/>
    <property type="project" value="UniProtKB-SubCell"/>
</dbReference>
<reference evidence="7" key="1">
    <citation type="submission" date="2017-04" db="EMBL/GenBank/DDBJ databases">
        <title>Function of individual gut microbiota members based on whole genome sequencing of pure cultures obtained from chicken caecum.</title>
        <authorList>
            <person name="Medvecky M."/>
            <person name="Cejkova D."/>
            <person name="Polansky O."/>
            <person name="Karasova D."/>
            <person name="Kubasova T."/>
            <person name="Cizek A."/>
            <person name="Rychlik I."/>
        </authorList>
    </citation>
    <scope>NUCLEOTIDE SEQUENCE [LARGE SCALE GENOMIC DNA]</scope>
    <source>
        <strain evidence="7">An5</strain>
    </source>
</reference>
<keyword evidence="4" id="KW-0963">Cytoplasm</keyword>
<comment type="subcellular location">
    <subcellularLocation>
        <location evidence="1">Cytoplasm</location>
    </subcellularLocation>
</comment>
<keyword evidence="7" id="KW-1185">Reference proteome</keyword>
<dbReference type="InterPro" id="IPR036388">
    <property type="entry name" value="WH-like_DNA-bd_sf"/>
</dbReference>
<accession>A0A1Y3XUE9</accession>
<evidence type="ECO:0000259" key="5">
    <source>
        <dbReference type="Pfam" id="PF02631"/>
    </source>
</evidence>
<comment type="caution">
    <text evidence="6">The sequence shown here is derived from an EMBL/GenBank/DDBJ whole genome shotgun (WGS) entry which is preliminary data.</text>
</comment>
<organism evidence="6 7">
    <name type="scientific">[Collinsella] massiliensis</name>
    <dbReference type="NCBI Taxonomy" id="1232426"/>
    <lineage>
        <taxon>Bacteria</taxon>
        <taxon>Bacillati</taxon>
        <taxon>Actinomycetota</taxon>
        <taxon>Coriobacteriia</taxon>
        <taxon>Coriobacteriales</taxon>
        <taxon>Coriobacteriaceae</taxon>
        <taxon>Enorma</taxon>
    </lineage>
</organism>
<gene>
    <name evidence="6" type="ORF">B5G02_02925</name>
</gene>
<comment type="similarity">
    <text evidence="2">Belongs to the RecX family.</text>
</comment>
<sequence>MHWVPARVARSFEHDHPEPPCPYREAREALETRENKLCLAALTEMLGRRDYGAEEARRKLRHAGFRASAIDHALERAQELRFLDEERFLVSYIEERLRRGWGRLKIEADLRQRGSDPHMLPGYPDRFFSAEDDLERACAALARKAVPERNAFERLVRHLMGKGFPYRIAAQAVRIRLDEEESA</sequence>
<dbReference type="PANTHER" id="PTHR33602:SF1">
    <property type="entry name" value="REGULATORY PROTEIN RECX FAMILY PROTEIN"/>
    <property type="match status" value="1"/>
</dbReference>
<name>A0A1Y3XUE9_9ACTN</name>
<dbReference type="Proteomes" id="UP000195781">
    <property type="component" value="Unassembled WGS sequence"/>
</dbReference>
<evidence type="ECO:0000313" key="7">
    <source>
        <dbReference type="Proteomes" id="UP000195781"/>
    </source>
</evidence>
<dbReference type="Gene3D" id="1.10.10.10">
    <property type="entry name" value="Winged helix-like DNA-binding domain superfamily/Winged helix DNA-binding domain"/>
    <property type="match status" value="2"/>
</dbReference>
<feature type="domain" description="RecX second three-helical" evidence="5">
    <location>
        <begin position="84"/>
        <end position="114"/>
    </location>
</feature>
<protein>
    <recommendedName>
        <fullName evidence="3">Regulatory protein RecX</fullName>
    </recommendedName>
</protein>
<dbReference type="GO" id="GO:0006282">
    <property type="term" value="P:regulation of DNA repair"/>
    <property type="evidence" value="ECO:0007669"/>
    <property type="project" value="InterPro"/>
</dbReference>
<proteinExistence type="inferred from homology"/>